<dbReference type="GO" id="GO:0005886">
    <property type="term" value="C:plasma membrane"/>
    <property type="evidence" value="ECO:0007669"/>
    <property type="project" value="UniProtKB-SubCell"/>
</dbReference>
<evidence type="ECO:0000256" key="2">
    <source>
        <dbReference type="ARBA" id="ARBA00022475"/>
    </source>
</evidence>
<keyword evidence="4 10" id="KW-0812">Transmembrane</keyword>
<dbReference type="GO" id="GO:0004984">
    <property type="term" value="F:olfactory receptor activity"/>
    <property type="evidence" value="ECO:0007669"/>
    <property type="project" value="InterPro"/>
</dbReference>
<dbReference type="InterPro" id="IPR004117">
    <property type="entry name" value="7tm6_olfct_rcpt"/>
</dbReference>
<dbReference type="AlphaFoldDB" id="A0A0K8TVD8"/>
<proteinExistence type="inferred from homology"/>
<dbReference type="EMBL" id="GCVX01000190">
    <property type="protein sequence ID" value="JAI18040.1"/>
    <property type="molecule type" value="Transcribed_RNA"/>
</dbReference>
<evidence type="ECO:0000256" key="10">
    <source>
        <dbReference type="RuleBase" id="RU351113"/>
    </source>
</evidence>
<evidence type="ECO:0000256" key="6">
    <source>
        <dbReference type="ARBA" id="ARBA00022989"/>
    </source>
</evidence>
<feature type="transmembrane region" description="Helical" evidence="10">
    <location>
        <begin position="299"/>
        <end position="319"/>
    </location>
</feature>
<sequence length="392" mass="45731">MQHLQFEKMYETTSFCLKKSCTHPSIPIDRNWAWQIGLKHGLYTMGFVSVVYSFSINMTKGDFSRAYSDAIMMIVYLAVTAQNGAVLWFRDPLNTLIQKTEENFELADILPVEHQSLVVKYARRGRWVMNLWYFTNLTMYTLYVIKAAALSLHSLYAGEFRLFLFYDYTFPPALEEIKYRYEVFPLIIGLQIFYGLYALRSTVGFCSLGPIFILNACAQLELVAMKIKTIFNEHSEREVAKKFVDIVRSLQNIYSYVRLINEVFKIMYELNLKMAALMMPVLIYHIIERVKQGEMCFEYILLACKAVLYSYLPCFYSNLLMEKGEAVRLAIYECGWEQVFDKSSRNSLIIMLTVALQPISIRTIFRTVCLDAFADLCRQSYAIFNLINTIWD</sequence>
<evidence type="ECO:0000256" key="3">
    <source>
        <dbReference type="ARBA" id="ARBA00022606"/>
    </source>
</evidence>
<dbReference type="PANTHER" id="PTHR21137">
    <property type="entry name" value="ODORANT RECEPTOR"/>
    <property type="match status" value="1"/>
</dbReference>
<evidence type="ECO:0000313" key="11">
    <source>
        <dbReference type="EMBL" id="JAI18040.1"/>
    </source>
</evidence>
<feature type="transmembrane region" description="Helical" evidence="10">
    <location>
        <begin position="70"/>
        <end position="89"/>
    </location>
</feature>
<keyword evidence="6 10" id="KW-1133">Transmembrane helix</keyword>
<keyword evidence="7 10" id="KW-0472">Membrane</keyword>
<dbReference type="GO" id="GO:0005549">
    <property type="term" value="F:odorant binding"/>
    <property type="evidence" value="ECO:0007669"/>
    <property type="project" value="InterPro"/>
</dbReference>
<evidence type="ECO:0000256" key="1">
    <source>
        <dbReference type="ARBA" id="ARBA00004651"/>
    </source>
</evidence>
<dbReference type="PANTHER" id="PTHR21137:SF35">
    <property type="entry name" value="ODORANT RECEPTOR 19A-RELATED"/>
    <property type="match status" value="1"/>
</dbReference>
<feature type="transmembrane region" description="Helical" evidence="10">
    <location>
        <begin position="270"/>
        <end position="287"/>
    </location>
</feature>
<dbReference type="GO" id="GO:0007165">
    <property type="term" value="P:signal transduction"/>
    <property type="evidence" value="ECO:0007669"/>
    <property type="project" value="UniProtKB-KW"/>
</dbReference>
<name>A0A0K8TVD8_EPIPO</name>
<evidence type="ECO:0000256" key="9">
    <source>
        <dbReference type="ARBA" id="ARBA00023224"/>
    </source>
</evidence>
<accession>A0A0K8TVD8</accession>
<evidence type="ECO:0000256" key="7">
    <source>
        <dbReference type="ARBA" id="ARBA00023136"/>
    </source>
</evidence>
<dbReference type="Pfam" id="PF02949">
    <property type="entry name" value="7tm_6"/>
    <property type="match status" value="1"/>
</dbReference>
<organism evidence="11">
    <name type="scientific">Epiphyas postvittana</name>
    <name type="common">Light brown apple moth</name>
    <dbReference type="NCBI Taxonomy" id="65032"/>
    <lineage>
        <taxon>Eukaryota</taxon>
        <taxon>Metazoa</taxon>
        <taxon>Ecdysozoa</taxon>
        <taxon>Arthropoda</taxon>
        <taxon>Hexapoda</taxon>
        <taxon>Insecta</taxon>
        <taxon>Pterygota</taxon>
        <taxon>Neoptera</taxon>
        <taxon>Endopterygota</taxon>
        <taxon>Lepidoptera</taxon>
        <taxon>Glossata</taxon>
        <taxon>Ditrysia</taxon>
        <taxon>Tortricoidea</taxon>
        <taxon>Tortricidae</taxon>
        <taxon>Tortricinae</taxon>
        <taxon>Epiphyas</taxon>
    </lineage>
</organism>
<evidence type="ECO:0000256" key="5">
    <source>
        <dbReference type="ARBA" id="ARBA00022725"/>
    </source>
</evidence>
<evidence type="ECO:0000256" key="8">
    <source>
        <dbReference type="ARBA" id="ARBA00023170"/>
    </source>
</evidence>
<comment type="caution">
    <text evidence="10">Lacks conserved residue(s) required for the propagation of feature annotation.</text>
</comment>
<evidence type="ECO:0000256" key="4">
    <source>
        <dbReference type="ARBA" id="ARBA00022692"/>
    </source>
</evidence>
<keyword evidence="2" id="KW-1003">Cell membrane</keyword>
<keyword evidence="3 10" id="KW-0716">Sensory transduction</keyword>
<keyword evidence="5 10" id="KW-0552">Olfaction</keyword>
<reference evidence="11" key="1">
    <citation type="journal article" date="2015" name="PLoS ONE">
        <title>The Peripheral Olfactory Repertoire of the Lightbrown Apple Moth, Epiphyas postvittana.</title>
        <authorList>
            <person name="Corcoran J.A."/>
            <person name="Jordan M.D."/>
            <person name="Thrimawithana A.H."/>
            <person name="Crowhurst R.N."/>
            <person name="Newcomb R.D."/>
        </authorList>
    </citation>
    <scope>NUCLEOTIDE SEQUENCE</scope>
</reference>
<comment type="similarity">
    <text evidence="10">Belongs to the insect chemoreceptor superfamily. Heteromeric odorant receptor channel (TC 1.A.69) family.</text>
</comment>
<protein>
    <recommendedName>
        <fullName evidence="10">Odorant receptor</fullName>
    </recommendedName>
</protein>
<feature type="transmembrane region" description="Helical" evidence="10">
    <location>
        <begin position="131"/>
        <end position="156"/>
    </location>
</feature>
<keyword evidence="8 10" id="KW-0675">Receptor</keyword>
<feature type="transmembrane region" description="Helical" evidence="10">
    <location>
        <begin position="40"/>
        <end position="58"/>
    </location>
</feature>
<comment type="subcellular location">
    <subcellularLocation>
        <location evidence="1 10">Cell membrane</location>
        <topology evidence="1 10">Multi-pass membrane protein</topology>
    </subcellularLocation>
</comment>
<keyword evidence="9 10" id="KW-0807">Transducer</keyword>